<dbReference type="Proteomes" id="UP001445076">
    <property type="component" value="Unassembled WGS sequence"/>
</dbReference>
<dbReference type="InterPro" id="IPR006575">
    <property type="entry name" value="RWD_dom"/>
</dbReference>
<dbReference type="EMBL" id="JARKIK010000015">
    <property type="protein sequence ID" value="KAK8747248.1"/>
    <property type="molecule type" value="Genomic_DNA"/>
</dbReference>
<evidence type="ECO:0000313" key="5">
    <source>
        <dbReference type="Proteomes" id="UP001445076"/>
    </source>
</evidence>
<dbReference type="InterPro" id="IPR032378">
    <property type="entry name" value="ZC3H15/TMA46_C"/>
</dbReference>
<dbReference type="InterPro" id="IPR016135">
    <property type="entry name" value="UBQ-conjugating_enzyme/RWD"/>
</dbReference>
<feature type="coiled-coil region" evidence="1">
    <location>
        <begin position="114"/>
        <end position="223"/>
    </location>
</feature>
<dbReference type="PROSITE" id="PS50908">
    <property type="entry name" value="RWD"/>
    <property type="match status" value="1"/>
</dbReference>
<dbReference type="Pfam" id="PF05773">
    <property type="entry name" value="RWD"/>
    <property type="match status" value="1"/>
</dbReference>
<protein>
    <recommendedName>
        <fullName evidence="3">RWD domain-containing protein</fullName>
    </recommendedName>
</protein>
<dbReference type="Pfam" id="PF16543">
    <property type="entry name" value="DFRP_C"/>
    <property type="match status" value="1"/>
</dbReference>
<evidence type="ECO:0000259" key="3">
    <source>
        <dbReference type="PROSITE" id="PS50908"/>
    </source>
</evidence>
<feature type="compositionally biased region" description="Acidic residues" evidence="2">
    <location>
        <begin position="256"/>
        <end position="280"/>
    </location>
</feature>
<dbReference type="InterPro" id="IPR040213">
    <property type="entry name" value="GIR2-like"/>
</dbReference>
<dbReference type="Gene3D" id="3.10.110.10">
    <property type="entry name" value="Ubiquitin Conjugating Enzyme"/>
    <property type="match status" value="1"/>
</dbReference>
<evidence type="ECO:0000256" key="1">
    <source>
        <dbReference type="SAM" id="Coils"/>
    </source>
</evidence>
<feature type="non-terminal residue" evidence="4">
    <location>
        <position position="1"/>
    </location>
</feature>
<comment type="caution">
    <text evidence="4">The sequence shown here is derived from an EMBL/GenBank/DDBJ whole genome shotgun (WGS) entry which is preliminary data.</text>
</comment>
<proteinExistence type="predicted"/>
<name>A0AAW0Y6F5_CHEQU</name>
<accession>A0AAW0Y6F5</accession>
<feature type="domain" description="RWD" evidence="3">
    <location>
        <begin position="45"/>
        <end position="155"/>
    </location>
</feature>
<dbReference type="PANTHER" id="PTHR12292">
    <property type="entry name" value="RWD DOMAIN-CONTAINING PROTEIN"/>
    <property type="match status" value="1"/>
</dbReference>
<dbReference type="FunFam" id="3.10.110.10:FF:000075">
    <property type="entry name" value="RWD domain-containing protein (Gir2)"/>
    <property type="match status" value="1"/>
</dbReference>
<evidence type="ECO:0000313" key="4">
    <source>
        <dbReference type="EMBL" id="KAK8747248.1"/>
    </source>
</evidence>
<organism evidence="4 5">
    <name type="scientific">Cherax quadricarinatus</name>
    <name type="common">Australian red claw crayfish</name>
    <dbReference type="NCBI Taxonomy" id="27406"/>
    <lineage>
        <taxon>Eukaryota</taxon>
        <taxon>Metazoa</taxon>
        <taxon>Ecdysozoa</taxon>
        <taxon>Arthropoda</taxon>
        <taxon>Crustacea</taxon>
        <taxon>Multicrustacea</taxon>
        <taxon>Malacostraca</taxon>
        <taxon>Eumalacostraca</taxon>
        <taxon>Eucarida</taxon>
        <taxon>Decapoda</taxon>
        <taxon>Pleocyemata</taxon>
        <taxon>Astacidea</taxon>
        <taxon>Parastacoidea</taxon>
        <taxon>Parastacidae</taxon>
        <taxon>Cherax</taxon>
    </lineage>
</organism>
<reference evidence="4 5" key="1">
    <citation type="journal article" date="2024" name="BMC Genomics">
        <title>Genome assembly of redclaw crayfish (Cherax quadricarinatus) provides insights into its immune adaptation and hypoxia tolerance.</title>
        <authorList>
            <person name="Liu Z."/>
            <person name="Zheng J."/>
            <person name="Li H."/>
            <person name="Fang K."/>
            <person name="Wang S."/>
            <person name="He J."/>
            <person name="Zhou D."/>
            <person name="Weng S."/>
            <person name="Chi M."/>
            <person name="Gu Z."/>
            <person name="He J."/>
            <person name="Li F."/>
            <person name="Wang M."/>
        </authorList>
    </citation>
    <scope>NUCLEOTIDE SEQUENCE [LARGE SCALE GENOMIC DNA]</scope>
    <source>
        <strain evidence="4">ZL_2023a</strain>
    </source>
</reference>
<feature type="region of interest" description="Disordered" evidence="2">
    <location>
        <begin position="255"/>
        <end position="280"/>
    </location>
</feature>
<keyword evidence="5" id="KW-1185">Reference proteome</keyword>
<dbReference type="CDD" id="cd23816">
    <property type="entry name" value="RWD_RWDD1"/>
    <property type="match status" value="1"/>
</dbReference>
<evidence type="ECO:0000256" key="2">
    <source>
        <dbReference type="SAM" id="MobiDB-lite"/>
    </source>
</evidence>
<keyword evidence="1" id="KW-0175">Coiled coil</keyword>
<dbReference type="SMART" id="SM00591">
    <property type="entry name" value="RWD"/>
    <property type="match status" value="1"/>
</dbReference>
<sequence length="280" mass="32604">RNQNSGVATRCCCCCCSHPYLSYSVIYALFSSTFTMTDYKEEQNNEVEALESIYPEEFEILDVEPRHKFRISVKSEGSDSLDDIKAEPAEIALIFEYTTKYPDEPPIMEIIPVENVDEEELEDLREQLQAQCEENLGMVMVFTLVSYSVEWLNTHMEELAQRAKEEFERKKREQEEAERKKFEGTRVTVETFLAWKARFDFEIATLRSEREKEDEKNKKLTGRELFQTDQTLNESDLSFLGDGEGEVTVDESLFQDLEDLDLDDEDDDDYVPGMDEDISD</sequence>
<gene>
    <name evidence="4" type="ORF">OTU49_016708</name>
</gene>
<dbReference type="SUPFAM" id="SSF54495">
    <property type="entry name" value="UBC-like"/>
    <property type="match status" value="1"/>
</dbReference>
<dbReference type="AlphaFoldDB" id="A0AAW0Y6F5"/>